<dbReference type="HOGENOM" id="CLU_2727537_0_0_1"/>
<reference evidence="1 2" key="1">
    <citation type="journal article" date="2005" name="Nature">
        <title>The genome of the social amoeba Dictyostelium discoideum.</title>
        <authorList>
            <consortium name="The Dictyostelium discoideum Sequencing Consortium"/>
            <person name="Eichinger L."/>
            <person name="Pachebat J.A."/>
            <person name="Glockner G."/>
            <person name="Rajandream M.A."/>
            <person name="Sucgang R."/>
            <person name="Berriman M."/>
            <person name="Song J."/>
            <person name="Olsen R."/>
            <person name="Szafranski K."/>
            <person name="Xu Q."/>
            <person name="Tunggal B."/>
            <person name="Kummerfeld S."/>
            <person name="Madera M."/>
            <person name="Konfortov B.A."/>
            <person name="Rivero F."/>
            <person name="Bankier A.T."/>
            <person name="Lehmann R."/>
            <person name="Hamlin N."/>
            <person name="Davies R."/>
            <person name="Gaudet P."/>
            <person name="Fey P."/>
            <person name="Pilcher K."/>
            <person name="Chen G."/>
            <person name="Saunders D."/>
            <person name="Sodergren E."/>
            <person name="Davis P."/>
            <person name="Kerhornou A."/>
            <person name="Nie X."/>
            <person name="Hall N."/>
            <person name="Anjard C."/>
            <person name="Hemphill L."/>
            <person name="Bason N."/>
            <person name="Farbrother P."/>
            <person name="Desany B."/>
            <person name="Just E."/>
            <person name="Morio T."/>
            <person name="Rost R."/>
            <person name="Churcher C."/>
            <person name="Cooper J."/>
            <person name="Haydock S."/>
            <person name="van Driessche N."/>
            <person name="Cronin A."/>
            <person name="Goodhead I."/>
            <person name="Muzny D."/>
            <person name="Mourier T."/>
            <person name="Pain A."/>
            <person name="Lu M."/>
            <person name="Harper D."/>
            <person name="Lindsay R."/>
            <person name="Hauser H."/>
            <person name="James K."/>
            <person name="Quiles M."/>
            <person name="Madan Babu M."/>
            <person name="Saito T."/>
            <person name="Buchrieser C."/>
            <person name="Wardroper A."/>
            <person name="Felder M."/>
            <person name="Thangavelu M."/>
            <person name="Johnson D."/>
            <person name="Knights A."/>
            <person name="Loulseged H."/>
            <person name="Mungall K."/>
            <person name="Oliver K."/>
            <person name="Price C."/>
            <person name="Quail M.A."/>
            <person name="Urushihara H."/>
            <person name="Hernandez J."/>
            <person name="Rabbinowitsch E."/>
            <person name="Steffen D."/>
            <person name="Sanders M."/>
            <person name="Ma J."/>
            <person name="Kohara Y."/>
            <person name="Sharp S."/>
            <person name="Simmonds M."/>
            <person name="Spiegler S."/>
            <person name="Tivey A."/>
            <person name="Sugano S."/>
            <person name="White B."/>
            <person name="Walker D."/>
            <person name="Woodward J."/>
            <person name="Winckler T."/>
            <person name="Tanaka Y."/>
            <person name="Shaulsky G."/>
            <person name="Schleicher M."/>
            <person name="Weinstock G."/>
            <person name="Rosenthal A."/>
            <person name="Cox E.C."/>
            <person name="Chisholm R.L."/>
            <person name="Gibbs R."/>
            <person name="Loomis W.F."/>
            <person name="Platzer M."/>
            <person name="Kay R.R."/>
            <person name="Williams J."/>
            <person name="Dear P.H."/>
            <person name="Noegel A.A."/>
            <person name="Barrell B."/>
            <person name="Kuspa A."/>
        </authorList>
    </citation>
    <scope>NUCLEOTIDE SEQUENCE [LARGE SCALE GENOMIC DNA]</scope>
    <source>
        <strain evidence="1 2">AX4</strain>
    </source>
</reference>
<dbReference type="PaxDb" id="44689-DDB0218461"/>
<protein>
    <submittedName>
        <fullName evidence="1">Uncharacterized protein</fullName>
    </submittedName>
</protein>
<dbReference type="KEGG" id="ddi:DDB_G0283239"/>
<name>Q54RF9_DICDI</name>
<organism evidence="1 2">
    <name type="scientific">Dictyostelium discoideum</name>
    <name type="common">Social amoeba</name>
    <dbReference type="NCBI Taxonomy" id="44689"/>
    <lineage>
        <taxon>Eukaryota</taxon>
        <taxon>Amoebozoa</taxon>
        <taxon>Evosea</taxon>
        <taxon>Eumycetozoa</taxon>
        <taxon>Dictyostelia</taxon>
        <taxon>Dictyosteliales</taxon>
        <taxon>Dictyosteliaceae</taxon>
        <taxon>Dictyostelium</taxon>
    </lineage>
</organism>
<dbReference type="VEuPathDB" id="AmoebaDB:DDB_G0283239"/>
<dbReference type="Proteomes" id="UP000002195">
    <property type="component" value="Unassembled WGS sequence"/>
</dbReference>
<dbReference type="EMBL" id="AAFI02000051">
    <property type="protein sequence ID" value="EAL65858.1"/>
    <property type="molecule type" value="Genomic_DNA"/>
</dbReference>
<evidence type="ECO:0000313" key="1">
    <source>
        <dbReference type="EMBL" id="EAL65858.1"/>
    </source>
</evidence>
<sequence>MKQESSVDSQYPIEIKIESLEYSPFQFEPLYTQTFFYDPNSDSEILKSDISLHSVFSKLFASLFVLISKLFQ</sequence>
<dbReference type="AlphaFoldDB" id="Q54RF9"/>
<evidence type="ECO:0000313" key="2">
    <source>
        <dbReference type="Proteomes" id="UP000002195"/>
    </source>
</evidence>
<comment type="caution">
    <text evidence="1">The sequence shown here is derived from an EMBL/GenBank/DDBJ whole genome shotgun (WGS) entry which is preliminary data.</text>
</comment>
<dbReference type="InParanoid" id="Q54RF9"/>
<gene>
    <name evidence="1" type="ORF">DDB_G0283239</name>
</gene>
<accession>Q54RF9</accession>
<keyword evidence="2" id="KW-1185">Reference proteome</keyword>
<dbReference type="RefSeq" id="XP_639186.1">
    <property type="nucleotide sequence ID" value="XM_634094.1"/>
</dbReference>
<dbReference type="GeneID" id="8623962"/>
<proteinExistence type="predicted"/>